<keyword evidence="12" id="KW-1185">Reference proteome</keyword>
<dbReference type="VEuPathDB" id="VectorBase:LOC119181596"/>
<keyword evidence="4" id="KW-0677">Repeat</keyword>
<dbReference type="AlphaFoldDB" id="A0A9J6ENB4"/>
<proteinExistence type="predicted"/>
<dbReference type="InterPro" id="IPR036116">
    <property type="entry name" value="FN3_sf"/>
</dbReference>
<evidence type="ECO:0000313" key="12">
    <source>
        <dbReference type="Proteomes" id="UP000821866"/>
    </source>
</evidence>
<accession>A0A9J6ENB4</accession>
<evidence type="ECO:0000256" key="4">
    <source>
        <dbReference type="ARBA" id="ARBA00022737"/>
    </source>
</evidence>
<comment type="subcellular location">
    <subcellularLocation>
        <location evidence="1">Membrane</location>
        <topology evidence="1">Single-pass type I membrane protein</topology>
    </subcellularLocation>
</comment>
<dbReference type="InterPro" id="IPR057598">
    <property type="entry name" value="Fn3_PTPRU"/>
</dbReference>
<protein>
    <recommendedName>
        <fullName evidence="10">Receptor-type tyrosine-protein phosphatase U-like Fn3 domain-containing protein</fullName>
    </recommendedName>
</protein>
<dbReference type="PANTHER" id="PTHR24051">
    <property type="entry name" value="SUSHI DOMAIN-CONTAINING PROTEIN 1"/>
    <property type="match status" value="1"/>
</dbReference>
<evidence type="ECO:0000256" key="6">
    <source>
        <dbReference type="ARBA" id="ARBA00023136"/>
    </source>
</evidence>
<evidence type="ECO:0000256" key="1">
    <source>
        <dbReference type="ARBA" id="ARBA00004479"/>
    </source>
</evidence>
<keyword evidence="3" id="KW-0732">Signal</keyword>
<keyword evidence="8" id="KW-0325">Glycoprotein</keyword>
<keyword evidence="7" id="KW-1015">Disulfide bond</keyword>
<dbReference type="SUPFAM" id="SSF49265">
    <property type="entry name" value="Fibronectin type III"/>
    <property type="match status" value="1"/>
</dbReference>
<keyword evidence="2 9" id="KW-0812">Transmembrane</keyword>
<dbReference type="EMBL" id="JABSTU010000003">
    <property type="protein sequence ID" value="KAH8035890.1"/>
    <property type="molecule type" value="Genomic_DNA"/>
</dbReference>
<organism evidence="11 12">
    <name type="scientific">Rhipicephalus microplus</name>
    <name type="common">Cattle tick</name>
    <name type="synonym">Boophilus microplus</name>
    <dbReference type="NCBI Taxonomy" id="6941"/>
    <lineage>
        <taxon>Eukaryota</taxon>
        <taxon>Metazoa</taxon>
        <taxon>Ecdysozoa</taxon>
        <taxon>Arthropoda</taxon>
        <taxon>Chelicerata</taxon>
        <taxon>Arachnida</taxon>
        <taxon>Acari</taxon>
        <taxon>Parasitiformes</taxon>
        <taxon>Ixodida</taxon>
        <taxon>Ixodoidea</taxon>
        <taxon>Ixodidae</taxon>
        <taxon>Rhipicephalinae</taxon>
        <taxon>Rhipicephalus</taxon>
        <taxon>Boophilus</taxon>
    </lineage>
</organism>
<reference evidence="11" key="1">
    <citation type="journal article" date="2020" name="Cell">
        <title>Large-Scale Comparative Analyses of Tick Genomes Elucidate Their Genetic Diversity and Vector Capacities.</title>
        <authorList>
            <consortium name="Tick Genome and Microbiome Consortium (TIGMIC)"/>
            <person name="Jia N."/>
            <person name="Wang J."/>
            <person name="Shi W."/>
            <person name="Du L."/>
            <person name="Sun Y."/>
            <person name="Zhan W."/>
            <person name="Jiang J.F."/>
            <person name="Wang Q."/>
            <person name="Zhang B."/>
            <person name="Ji P."/>
            <person name="Bell-Sakyi L."/>
            <person name="Cui X.M."/>
            <person name="Yuan T.T."/>
            <person name="Jiang B.G."/>
            <person name="Yang W.F."/>
            <person name="Lam T.T."/>
            <person name="Chang Q.C."/>
            <person name="Ding S.J."/>
            <person name="Wang X.J."/>
            <person name="Zhu J.G."/>
            <person name="Ruan X.D."/>
            <person name="Zhao L."/>
            <person name="Wei J.T."/>
            <person name="Ye R.Z."/>
            <person name="Que T.C."/>
            <person name="Du C.H."/>
            <person name="Zhou Y.H."/>
            <person name="Cheng J.X."/>
            <person name="Dai P.F."/>
            <person name="Guo W.B."/>
            <person name="Han X.H."/>
            <person name="Huang E.J."/>
            <person name="Li L.F."/>
            <person name="Wei W."/>
            <person name="Gao Y.C."/>
            <person name="Liu J.Z."/>
            <person name="Shao H.Z."/>
            <person name="Wang X."/>
            <person name="Wang C.C."/>
            <person name="Yang T.C."/>
            <person name="Huo Q.B."/>
            <person name="Li W."/>
            <person name="Chen H.Y."/>
            <person name="Chen S.E."/>
            <person name="Zhou L.G."/>
            <person name="Ni X.B."/>
            <person name="Tian J.H."/>
            <person name="Sheng Y."/>
            <person name="Liu T."/>
            <person name="Pan Y.S."/>
            <person name="Xia L.Y."/>
            <person name="Li J."/>
            <person name="Zhao F."/>
            <person name="Cao W.C."/>
        </authorList>
    </citation>
    <scope>NUCLEOTIDE SEQUENCE</scope>
    <source>
        <strain evidence="11">Rmic-2018</strain>
    </source>
</reference>
<comment type="caution">
    <text evidence="11">The sequence shown here is derived from an EMBL/GenBank/DDBJ whole genome shotgun (WGS) entry which is preliminary data.</text>
</comment>
<dbReference type="InterPro" id="IPR051622">
    <property type="entry name" value="R-tyr_protein_phosphatases"/>
</dbReference>
<dbReference type="Proteomes" id="UP000821866">
    <property type="component" value="Chromosome 11"/>
</dbReference>
<evidence type="ECO:0000313" key="11">
    <source>
        <dbReference type="EMBL" id="KAH8035890.1"/>
    </source>
</evidence>
<feature type="domain" description="Receptor-type tyrosine-protein phosphatase U-like Fn3" evidence="10">
    <location>
        <begin position="297"/>
        <end position="366"/>
    </location>
</feature>
<name>A0A9J6ENB4_RHIMP</name>
<gene>
    <name evidence="11" type="ORF">HPB51_010642</name>
</gene>
<evidence type="ECO:0000256" key="9">
    <source>
        <dbReference type="SAM" id="Phobius"/>
    </source>
</evidence>
<keyword evidence="6 9" id="KW-0472">Membrane</keyword>
<reference evidence="11" key="2">
    <citation type="submission" date="2021-09" db="EMBL/GenBank/DDBJ databases">
        <authorList>
            <person name="Jia N."/>
            <person name="Wang J."/>
            <person name="Shi W."/>
            <person name="Du L."/>
            <person name="Sun Y."/>
            <person name="Zhan W."/>
            <person name="Jiang J."/>
            <person name="Wang Q."/>
            <person name="Zhang B."/>
            <person name="Ji P."/>
            <person name="Sakyi L.B."/>
            <person name="Cui X."/>
            <person name="Yuan T."/>
            <person name="Jiang B."/>
            <person name="Yang W."/>
            <person name="Lam T.T.-Y."/>
            <person name="Chang Q."/>
            <person name="Ding S."/>
            <person name="Wang X."/>
            <person name="Zhu J."/>
            <person name="Ruan X."/>
            <person name="Zhao L."/>
            <person name="Wei J."/>
            <person name="Que T."/>
            <person name="Du C."/>
            <person name="Cheng J."/>
            <person name="Dai P."/>
            <person name="Han X."/>
            <person name="Huang E."/>
            <person name="Gao Y."/>
            <person name="Liu J."/>
            <person name="Shao H."/>
            <person name="Ye R."/>
            <person name="Li L."/>
            <person name="Wei W."/>
            <person name="Wang X."/>
            <person name="Wang C."/>
            <person name="Huo Q."/>
            <person name="Li W."/>
            <person name="Guo W."/>
            <person name="Chen H."/>
            <person name="Chen S."/>
            <person name="Zhou L."/>
            <person name="Zhou L."/>
            <person name="Ni X."/>
            <person name="Tian J."/>
            <person name="Zhou Y."/>
            <person name="Sheng Y."/>
            <person name="Liu T."/>
            <person name="Pan Y."/>
            <person name="Xia L."/>
            <person name="Li J."/>
            <person name="Zhao F."/>
            <person name="Cao W."/>
        </authorList>
    </citation>
    <scope>NUCLEOTIDE SEQUENCE</scope>
    <source>
        <strain evidence="11">Rmic-2018</strain>
        <tissue evidence="11">Larvae</tissue>
    </source>
</reference>
<evidence type="ECO:0000256" key="8">
    <source>
        <dbReference type="ARBA" id="ARBA00023180"/>
    </source>
</evidence>
<sequence>MFAEDMTRLFGRADPEMPEDRKLRYLMRGVKEQLFAGLVRNPPTTVAEFTKEATATERALQQRYRQQNPLNVRASSPVTTAASLCDNDRPLQEVIRKILREELRQLGLIPATEPTPALSFVADVVRDEVRHALSSYGYNAGDLCAGVAEGDVGACAAYAGDVCAYAAEGAAAKVLVVISGLNFSLSHTFNAMLDKSLLPMSVSLNSSDSREFYLGGLFPGSTYLICVEAATSAGFGNAICENFSTKASVPEVQIGPQVGAVVHNEVSITLYPVNFVKGPITSYYVLVLREGEVITRPVRLVNYTTSQDMGLGYYVAACLTPGQLEQPMDFVVGSGSLIGGFENPPLSEATTYWFGLLVESNFSGDVLQGYSLTAAVTVNGGSDSAGVGVIIGASLVIICLIGAAMATMSYCIRKRRQTIYRSESSTRQSMKVLSRLSKSGGNVTPESSSMITKNSKDYLMMAVVTHHGLSSKPVSVLRLQEYISHGERTGFLKEEYMVGMPSIRSLNEGLRLAE</sequence>
<evidence type="ECO:0000256" key="3">
    <source>
        <dbReference type="ARBA" id="ARBA00022729"/>
    </source>
</evidence>
<keyword evidence="5 9" id="KW-1133">Transmembrane helix</keyword>
<evidence type="ECO:0000256" key="5">
    <source>
        <dbReference type="ARBA" id="ARBA00022989"/>
    </source>
</evidence>
<dbReference type="PANTHER" id="PTHR24051:SF9">
    <property type="entry name" value="FIBRONECTIN TYPE-III DOMAIN-CONTAINING PROTEIN"/>
    <property type="match status" value="1"/>
</dbReference>
<feature type="transmembrane region" description="Helical" evidence="9">
    <location>
        <begin position="387"/>
        <end position="412"/>
    </location>
</feature>
<dbReference type="VEuPathDB" id="VectorBase:LOC119165424"/>
<evidence type="ECO:0000256" key="7">
    <source>
        <dbReference type="ARBA" id="ARBA00023157"/>
    </source>
</evidence>
<dbReference type="GO" id="GO:0016020">
    <property type="term" value="C:membrane"/>
    <property type="evidence" value="ECO:0007669"/>
    <property type="project" value="UniProtKB-SubCell"/>
</dbReference>
<evidence type="ECO:0000256" key="2">
    <source>
        <dbReference type="ARBA" id="ARBA00022692"/>
    </source>
</evidence>
<evidence type="ECO:0000259" key="10">
    <source>
        <dbReference type="Pfam" id="PF23144"/>
    </source>
</evidence>
<dbReference type="Pfam" id="PF23144">
    <property type="entry name" value="Fn3_PTPRU"/>
    <property type="match status" value="1"/>
</dbReference>